<evidence type="ECO:0000313" key="6">
    <source>
        <dbReference type="EMBL" id="CAB5238460.1"/>
    </source>
</evidence>
<dbReference type="EMBL" id="LR797375">
    <property type="protein sequence ID" value="CAB4211405.1"/>
    <property type="molecule type" value="Genomic_DNA"/>
</dbReference>
<feature type="domain" description="Putative endonuclease SegE-like GIY-YIG" evidence="1">
    <location>
        <begin position="2"/>
        <end position="128"/>
    </location>
</feature>
<evidence type="ECO:0000313" key="5">
    <source>
        <dbReference type="EMBL" id="CAB4211405.1"/>
    </source>
</evidence>
<proteinExistence type="predicted"/>
<sequence length="141" mass="16648">MWLYNNELIEELPEDCVGFVYLITNKSSSRMYVGKKLSKFSKTTYKMVKQKNGIKKRKKIRSKIDSDWMEYYGSSIELNKDLESLGKDNFVREILFFCKSKAECSYIEAREQFARKVLESDDYYNGQISVRVHGSHIKNKL</sequence>
<dbReference type="EMBL" id="LR796861">
    <property type="protein sequence ID" value="CAB4170286.1"/>
    <property type="molecule type" value="Genomic_DNA"/>
</dbReference>
<dbReference type="EMBL" id="LR797019">
    <property type="protein sequence ID" value="CAB4181496.1"/>
    <property type="molecule type" value="Genomic_DNA"/>
</dbReference>
<accession>A0A6J5PJY4</accession>
<dbReference type="InterPro" id="IPR035901">
    <property type="entry name" value="GIY-YIG_endonuc_sf"/>
</dbReference>
<dbReference type="InterPro" id="IPR045566">
    <property type="entry name" value="SegE-like_GIY-YIG"/>
</dbReference>
<evidence type="ECO:0000313" key="3">
    <source>
        <dbReference type="EMBL" id="CAB4181496.1"/>
    </source>
</evidence>
<organism evidence="2">
    <name type="scientific">uncultured Caudovirales phage</name>
    <dbReference type="NCBI Taxonomy" id="2100421"/>
    <lineage>
        <taxon>Viruses</taxon>
        <taxon>Duplodnaviria</taxon>
        <taxon>Heunggongvirae</taxon>
        <taxon>Uroviricota</taxon>
        <taxon>Caudoviricetes</taxon>
        <taxon>Peduoviridae</taxon>
        <taxon>Maltschvirus</taxon>
        <taxon>Maltschvirus maltsch</taxon>
    </lineage>
</organism>
<protein>
    <recommendedName>
        <fullName evidence="1">Putative endonuclease SegE-like GIY-YIG domain-containing protein</fullName>
    </recommendedName>
</protein>
<evidence type="ECO:0000313" key="2">
    <source>
        <dbReference type="EMBL" id="CAB4170286.1"/>
    </source>
</evidence>
<dbReference type="Pfam" id="PF19835">
    <property type="entry name" value="SegE_GIY-YIG"/>
    <property type="match status" value="1"/>
</dbReference>
<gene>
    <name evidence="3" type="ORF">UFOVP1066_36</name>
    <name evidence="4" type="ORF">UFOVP1315_79</name>
    <name evidence="5" type="ORF">UFOVP1421_40</name>
    <name evidence="6" type="ORF">UFOVP1525_50</name>
    <name evidence="2" type="ORF">UFOVP909_13</name>
</gene>
<dbReference type="EMBL" id="LR797272">
    <property type="protein sequence ID" value="CAB4198400.1"/>
    <property type="molecule type" value="Genomic_DNA"/>
</dbReference>
<reference evidence="2" key="1">
    <citation type="submission" date="2020-05" db="EMBL/GenBank/DDBJ databases">
        <authorList>
            <person name="Chiriac C."/>
            <person name="Salcher M."/>
            <person name="Ghai R."/>
            <person name="Kavagutti S V."/>
        </authorList>
    </citation>
    <scope>NUCLEOTIDE SEQUENCE</scope>
</reference>
<evidence type="ECO:0000259" key="1">
    <source>
        <dbReference type="Pfam" id="PF19835"/>
    </source>
</evidence>
<evidence type="ECO:0000313" key="4">
    <source>
        <dbReference type="EMBL" id="CAB4198400.1"/>
    </source>
</evidence>
<dbReference type="EMBL" id="LR798454">
    <property type="protein sequence ID" value="CAB5238460.1"/>
    <property type="molecule type" value="Genomic_DNA"/>
</dbReference>
<name>A0A6J5PJY4_9CAUD</name>
<dbReference type="Gene3D" id="3.40.1440.10">
    <property type="entry name" value="GIY-YIG endonuclease"/>
    <property type="match status" value="1"/>
</dbReference>